<keyword evidence="5" id="KW-1185">Reference proteome</keyword>
<comment type="caution">
    <text evidence="4">The sequence shown here is derived from an EMBL/GenBank/DDBJ whole genome shotgun (WGS) entry which is preliminary data.</text>
</comment>
<dbReference type="Proteomes" id="UP000019478">
    <property type="component" value="Unassembled WGS sequence"/>
</dbReference>
<dbReference type="InterPro" id="IPR051164">
    <property type="entry name" value="NmrA-like_oxidored"/>
</dbReference>
<comment type="similarity">
    <text evidence="1">Belongs to the NmrA-type oxidoreductase family.</text>
</comment>
<dbReference type="STRING" id="1182542.W9YIC4"/>
<evidence type="ECO:0000313" key="5">
    <source>
        <dbReference type="Proteomes" id="UP000019478"/>
    </source>
</evidence>
<dbReference type="RefSeq" id="XP_007730792.1">
    <property type="nucleotide sequence ID" value="XM_007732602.1"/>
</dbReference>
<organism evidence="4 5">
    <name type="scientific">Capronia epimyces CBS 606.96</name>
    <dbReference type="NCBI Taxonomy" id="1182542"/>
    <lineage>
        <taxon>Eukaryota</taxon>
        <taxon>Fungi</taxon>
        <taxon>Dikarya</taxon>
        <taxon>Ascomycota</taxon>
        <taxon>Pezizomycotina</taxon>
        <taxon>Eurotiomycetes</taxon>
        <taxon>Chaetothyriomycetidae</taxon>
        <taxon>Chaetothyriales</taxon>
        <taxon>Herpotrichiellaceae</taxon>
        <taxon>Capronia</taxon>
    </lineage>
</organism>
<evidence type="ECO:0000256" key="1">
    <source>
        <dbReference type="ARBA" id="ARBA00006328"/>
    </source>
</evidence>
<evidence type="ECO:0000256" key="2">
    <source>
        <dbReference type="ARBA" id="ARBA00022857"/>
    </source>
</evidence>
<gene>
    <name evidence="4" type="ORF">A1O3_02462</name>
</gene>
<dbReference type="HOGENOM" id="CLU_007383_8_6_1"/>
<dbReference type="AlphaFoldDB" id="W9YIC4"/>
<evidence type="ECO:0000259" key="3">
    <source>
        <dbReference type="Pfam" id="PF05368"/>
    </source>
</evidence>
<dbReference type="PANTHER" id="PTHR42748:SF29">
    <property type="entry name" value="NMRA-LIKE DOMAIN-CONTAINING PROTEIN"/>
    <property type="match status" value="1"/>
</dbReference>
<dbReference type="eggNOG" id="ENOG502SK5J">
    <property type="taxonomic scope" value="Eukaryota"/>
</dbReference>
<dbReference type="GO" id="GO:0005634">
    <property type="term" value="C:nucleus"/>
    <property type="evidence" value="ECO:0007669"/>
    <property type="project" value="TreeGrafter"/>
</dbReference>
<dbReference type="Pfam" id="PF05368">
    <property type="entry name" value="NmrA"/>
    <property type="match status" value="1"/>
</dbReference>
<keyword evidence="2" id="KW-0521">NADP</keyword>
<dbReference type="PANTHER" id="PTHR42748">
    <property type="entry name" value="NITROGEN METABOLITE REPRESSION PROTEIN NMRA FAMILY MEMBER"/>
    <property type="match status" value="1"/>
</dbReference>
<feature type="domain" description="NmrA-like" evidence="3">
    <location>
        <begin position="6"/>
        <end position="321"/>
    </location>
</feature>
<dbReference type="InterPro" id="IPR008030">
    <property type="entry name" value="NmrA-like"/>
</dbReference>
<protein>
    <recommendedName>
        <fullName evidence="3">NmrA-like domain-containing protein</fullName>
    </recommendedName>
</protein>
<dbReference type="SUPFAM" id="SSF51735">
    <property type="entry name" value="NAD(P)-binding Rossmann-fold domains"/>
    <property type="match status" value="1"/>
</dbReference>
<dbReference type="OrthoDB" id="3358371at2759"/>
<dbReference type="Gene3D" id="3.90.25.10">
    <property type="entry name" value="UDP-galactose 4-epimerase, domain 1"/>
    <property type="match status" value="1"/>
</dbReference>
<proteinExistence type="inferred from homology"/>
<reference evidence="4 5" key="1">
    <citation type="submission" date="2013-03" db="EMBL/GenBank/DDBJ databases">
        <title>The Genome Sequence of Capronia epimyces CBS 606.96.</title>
        <authorList>
            <consortium name="The Broad Institute Genomics Platform"/>
            <person name="Cuomo C."/>
            <person name="de Hoog S."/>
            <person name="Gorbushina A."/>
            <person name="Walker B."/>
            <person name="Young S.K."/>
            <person name="Zeng Q."/>
            <person name="Gargeya S."/>
            <person name="Fitzgerald M."/>
            <person name="Haas B."/>
            <person name="Abouelleil A."/>
            <person name="Allen A.W."/>
            <person name="Alvarado L."/>
            <person name="Arachchi H.M."/>
            <person name="Berlin A.M."/>
            <person name="Chapman S.B."/>
            <person name="Gainer-Dewar J."/>
            <person name="Goldberg J."/>
            <person name="Griggs A."/>
            <person name="Gujja S."/>
            <person name="Hansen M."/>
            <person name="Howarth C."/>
            <person name="Imamovic A."/>
            <person name="Ireland A."/>
            <person name="Larimer J."/>
            <person name="McCowan C."/>
            <person name="Murphy C."/>
            <person name="Pearson M."/>
            <person name="Poon T.W."/>
            <person name="Priest M."/>
            <person name="Roberts A."/>
            <person name="Saif S."/>
            <person name="Shea T."/>
            <person name="Sisk P."/>
            <person name="Sykes S."/>
            <person name="Wortman J."/>
            <person name="Nusbaum C."/>
            <person name="Birren B."/>
        </authorList>
    </citation>
    <scope>NUCLEOTIDE SEQUENCE [LARGE SCALE GENOMIC DNA]</scope>
    <source>
        <strain evidence="4 5">CBS 606.96</strain>
    </source>
</reference>
<accession>W9YIC4</accession>
<sequence length="335" mass="36506">MTATPKKTIVVLGATGNQGGSVARTFSSLPNWHVRCVTRNPSSAAAGTLSRLGAEIVQADLADLDSLVRAFSSANAIFANTDLWATVSDPGTAAKAEAAGKSSSELAMDVEVSHGVNIAHAAAGVATLERFIYSALGPMNQASKGKYTHSYHWEAKAKIVEYIETQQPALARSMSVIYLGAYVTNPALYPRWDEQARQYVLGLPMTKDAEMPIIDPTESTGPFVRALVEDEDPGKRLLAYDSNSNLRMGDLAEMWKRVLARDVALVYVPLEAMQERTGWPIEVLEGPAFISEFGYMHGVDNVIVPAQLKNKVVTKSFEEWLKERSWGELLDQSKT</sequence>
<name>W9YIC4_9EURO</name>
<dbReference type="GeneID" id="19166592"/>
<dbReference type="Gene3D" id="3.40.50.720">
    <property type="entry name" value="NAD(P)-binding Rossmann-like Domain"/>
    <property type="match status" value="1"/>
</dbReference>
<dbReference type="EMBL" id="AMGY01000002">
    <property type="protein sequence ID" value="EXJ89395.1"/>
    <property type="molecule type" value="Genomic_DNA"/>
</dbReference>
<dbReference type="InterPro" id="IPR036291">
    <property type="entry name" value="NAD(P)-bd_dom_sf"/>
</dbReference>
<evidence type="ECO:0000313" key="4">
    <source>
        <dbReference type="EMBL" id="EXJ89395.1"/>
    </source>
</evidence>